<accession>A0ABY6LHT3</accession>
<reference evidence="3 4" key="1">
    <citation type="submission" date="2022-01" db="EMBL/GenBank/DDBJ databases">
        <title>A chromosomal length assembly of Cordylochernes scorpioides.</title>
        <authorList>
            <person name="Zeh D."/>
            <person name="Zeh J."/>
        </authorList>
    </citation>
    <scope>NUCLEOTIDE SEQUENCE [LARGE SCALE GENOMIC DNA]</scope>
    <source>
        <strain evidence="3">IN4F17</strain>
        <tissue evidence="3">Whole Body</tissue>
    </source>
</reference>
<gene>
    <name evidence="3" type="ORF">LAZ67_19001547</name>
</gene>
<dbReference type="InterPro" id="IPR050951">
    <property type="entry name" value="Retrovirus_Pol_polyprotein"/>
</dbReference>
<protein>
    <recommendedName>
        <fullName evidence="1">RNA-directed DNA polymerase</fullName>
        <ecNumber evidence="1">2.7.7.49</ecNumber>
    </recommendedName>
</protein>
<name>A0ABY6LHT3_9ARAC</name>
<keyword evidence="4" id="KW-1185">Reference proteome</keyword>
<dbReference type="Pfam" id="PF17921">
    <property type="entry name" value="Integrase_H2C2"/>
    <property type="match status" value="1"/>
</dbReference>
<feature type="domain" description="Integrase zinc-binding" evidence="2">
    <location>
        <begin position="89"/>
        <end position="133"/>
    </location>
</feature>
<dbReference type="PANTHER" id="PTHR37984">
    <property type="entry name" value="PROTEIN CBG26694"/>
    <property type="match status" value="1"/>
</dbReference>
<dbReference type="Gene3D" id="1.10.340.70">
    <property type="match status" value="1"/>
</dbReference>
<dbReference type="Proteomes" id="UP001235939">
    <property type="component" value="Chromosome 19"/>
</dbReference>
<proteinExistence type="predicted"/>
<evidence type="ECO:0000313" key="4">
    <source>
        <dbReference type="Proteomes" id="UP001235939"/>
    </source>
</evidence>
<evidence type="ECO:0000259" key="2">
    <source>
        <dbReference type="Pfam" id="PF17921"/>
    </source>
</evidence>
<dbReference type="EC" id="2.7.7.49" evidence="1"/>
<evidence type="ECO:0000313" key="3">
    <source>
        <dbReference type="EMBL" id="UYV80727.1"/>
    </source>
</evidence>
<dbReference type="InterPro" id="IPR041588">
    <property type="entry name" value="Integrase_H2C2"/>
</dbReference>
<evidence type="ECO:0000256" key="1">
    <source>
        <dbReference type="ARBA" id="ARBA00012493"/>
    </source>
</evidence>
<sequence length="133" mass="15593">MILKKKDLTTRVARWTLLLEEYDYTIEHRPGSGMKHVDALSRNPVSMMIQTDTLVEKIRHAQGRDPLIKALLVIVKEKTKVERDRTLVIPKGMEMEIIKLAHEEGHFGAQKNFEMLKKEYYITDLKSKIKKYI</sequence>
<organism evidence="3 4">
    <name type="scientific">Cordylochernes scorpioides</name>
    <dbReference type="NCBI Taxonomy" id="51811"/>
    <lineage>
        <taxon>Eukaryota</taxon>
        <taxon>Metazoa</taxon>
        <taxon>Ecdysozoa</taxon>
        <taxon>Arthropoda</taxon>
        <taxon>Chelicerata</taxon>
        <taxon>Arachnida</taxon>
        <taxon>Pseudoscorpiones</taxon>
        <taxon>Cheliferoidea</taxon>
        <taxon>Chernetidae</taxon>
        <taxon>Cordylochernes</taxon>
    </lineage>
</organism>
<dbReference type="PANTHER" id="PTHR37984:SF5">
    <property type="entry name" value="PROTEIN NYNRIN-LIKE"/>
    <property type="match status" value="1"/>
</dbReference>
<dbReference type="EMBL" id="CP092881">
    <property type="protein sequence ID" value="UYV80727.1"/>
    <property type="molecule type" value="Genomic_DNA"/>
</dbReference>